<protein>
    <submittedName>
        <fullName evidence="2">Uncharacterized protein</fullName>
    </submittedName>
</protein>
<gene>
    <name evidence="2" type="ORF">WMW72_05125</name>
</gene>
<comment type="caution">
    <text evidence="2">The sequence shown here is derived from an EMBL/GenBank/DDBJ whole genome shotgun (WGS) entry which is preliminary data.</text>
</comment>
<name>A0ABU9DG91_9BACL</name>
<dbReference type="EMBL" id="JBBPCC010000002">
    <property type="protein sequence ID" value="MEK8127291.1"/>
    <property type="molecule type" value="Genomic_DNA"/>
</dbReference>
<reference evidence="2 3" key="1">
    <citation type="submission" date="2024-04" db="EMBL/GenBank/DDBJ databases">
        <title>draft genome sequnece of Paenibacillus filicis.</title>
        <authorList>
            <person name="Kim D.-U."/>
        </authorList>
    </citation>
    <scope>NUCLEOTIDE SEQUENCE [LARGE SCALE GENOMIC DNA]</scope>
    <source>
        <strain evidence="2 3">KACC14197</strain>
    </source>
</reference>
<evidence type="ECO:0000256" key="1">
    <source>
        <dbReference type="SAM" id="Coils"/>
    </source>
</evidence>
<organism evidence="2 3">
    <name type="scientific">Paenibacillus filicis</name>
    <dbReference type="NCBI Taxonomy" id="669464"/>
    <lineage>
        <taxon>Bacteria</taxon>
        <taxon>Bacillati</taxon>
        <taxon>Bacillota</taxon>
        <taxon>Bacilli</taxon>
        <taxon>Bacillales</taxon>
        <taxon>Paenibacillaceae</taxon>
        <taxon>Paenibacillus</taxon>
    </lineage>
</organism>
<keyword evidence="3" id="KW-1185">Reference proteome</keyword>
<dbReference type="RefSeq" id="WP_341414345.1">
    <property type="nucleotide sequence ID" value="NZ_JBBPCC010000002.1"/>
</dbReference>
<dbReference type="Proteomes" id="UP001469365">
    <property type="component" value="Unassembled WGS sequence"/>
</dbReference>
<sequence length="61" mass="7258">MDGSEEREQLRLKLLAAEKQLQAAEEDYQLFLEQLETYRRTIEEQKNVISAIRLRMHGPIQ</sequence>
<proteinExistence type="predicted"/>
<keyword evidence="1" id="KW-0175">Coiled coil</keyword>
<evidence type="ECO:0000313" key="3">
    <source>
        <dbReference type="Proteomes" id="UP001469365"/>
    </source>
</evidence>
<evidence type="ECO:0000313" key="2">
    <source>
        <dbReference type="EMBL" id="MEK8127291.1"/>
    </source>
</evidence>
<accession>A0ABU9DG91</accession>
<feature type="coiled-coil region" evidence="1">
    <location>
        <begin position="7"/>
        <end position="55"/>
    </location>
</feature>